<evidence type="ECO:0000256" key="1">
    <source>
        <dbReference type="SAM" id="Phobius"/>
    </source>
</evidence>
<dbReference type="InterPro" id="IPR005653">
    <property type="entry name" value="OstA-like_N"/>
</dbReference>
<organism evidence="3 4">
    <name type="scientific">Fusobacterium pseudoperiodonticum</name>
    <dbReference type="NCBI Taxonomy" id="2663009"/>
    <lineage>
        <taxon>Bacteria</taxon>
        <taxon>Fusobacteriati</taxon>
        <taxon>Fusobacteriota</taxon>
        <taxon>Fusobacteriia</taxon>
        <taxon>Fusobacteriales</taxon>
        <taxon>Fusobacteriaceae</taxon>
        <taxon>Fusobacterium</taxon>
    </lineage>
</organism>
<name>A0A2D3NX09_9FUSO</name>
<proteinExistence type="predicted"/>
<dbReference type="AlphaFoldDB" id="A0A2D3NX09"/>
<dbReference type="Pfam" id="PF06835">
    <property type="entry name" value="LptC"/>
    <property type="match status" value="1"/>
</dbReference>
<dbReference type="Pfam" id="PF03968">
    <property type="entry name" value="LptD_N"/>
    <property type="match status" value="1"/>
</dbReference>
<feature type="transmembrane region" description="Helical" evidence="1">
    <location>
        <begin position="7"/>
        <end position="25"/>
    </location>
</feature>
<reference evidence="3 4" key="1">
    <citation type="submission" date="2017-11" db="EMBL/GenBank/DDBJ databases">
        <title>Genome sequencing of Fusobacterium periodonticum KCOM 1261.</title>
        <authorList>
            <person name="Kook J.-K."/>
            <person name="Park S.-N."/>
            <person name="Lim Y.K."/>
        </authorList>
    </citation>
    <scope>NUCLEOTIDE SEQUENCE [LARGE SCALE GENOMIC DNA]</scope>
    <source>
        <strain evidence="3 4">KCOM 1261</strain>
    </source>
</reference>
<dbReference type="Gene3D" id="2.60.450.10">
    <property type="entry name" value="Lipopolysaccharide (LPS) transport protein A like domain"/>
    <property type="match status" value="3"/>
</dbReference>
<evidence type="ECO:0000259" key="2">
    <source>
        <dbReference type="Pfam" id="PF03968"/>
    </source>
</evidence>
<dbReference type="Proteomes" id="UP000230056">
    <property type="component" value="Chromosome"/>
</dbReference>
<sequence length="905" mass="101253">MTKKKIAYIGAGIVALVLGYFNYFGSDKETGDIRKLVETINAVYENDDLRIEAEKQVDYIDEKESKFEKAKAFIQGMFLSGDNAFLDKDRNLTLDTNIIGKSANGWEIKASQLKYNKETQELESVKPMYAKNEEKGIEVLGNKFKTTVSMDNITLEDGVVIKNKLFSIVADKANYNNEAKTITLEGNIALSNKIGEIGDINTLTDVRNLQVGEVEKGKEMSGTFSKVYFNLNERNLYATDGFDMKYGEIGLKGRDIVLNEADQSFKVTGDVKFSYQDYVFDVAYIEKEANSDIINVYGQIKGGNPEYSVLADRAEYNINDKKFKILGNVVVTSTKGENLKADTFVYSSETKEADIYGNKILYTSPTNNLEAEYIHYNSVSKEVTTDKPFDSWNEKGEGIKGTSIVYNLGTKDFYSKEEITVKNKDYGLTTKNVTYKEETGILSAPEPYVIKSKDESSVINGNSITYNKKTGELTSPGDIVMNNKGTIMKGHDLVFNNITGVGKLQGPIPFENKEDKMSGTAKEIIIKRGEYVDLMGPVRVKQDTTNMVVDKARYSYKDELVHVNTPVKFDDPVRSMVGSVSSATYSPKDGILRGSDFNMREPNRTAKAQNVVIYNKENRRLELVGNAYLSSGADSISGPKIVYYLDTKDAETPTNSVIKYDQYTIKSSYGKVNKESGEIFVKNADVKSVDGNEFYSNQAKGNINDVVHFTGNVKGKSKQKEGDVYFSGDKADLYMAKIDDKYQAKKVIVNTKSTFTQLNRKIVSNYMELDLIKKEVYAKDKPVLTIDDGPKGNTLVKADDVTGYIDQDLIKLNKNVYVKNVNEKKEEVVLTADRGAVTKKMADVYDRVKVVTKDSVTTANEGHYDMENRKIRAKGNVHVEYQTDKSAGNVFDNMTSTNTKKTTKK</sequence>
<feature type="domain" description="Organic solvent tolerance-like N-terminal" evidence="2">
    <location>
        <begin position="534"/>
        <end position="648"/>
    </location>
</feature>
<accession>A0A2D3NX09</accession>
<dbReference type="EMBL" id="CP024699">
    <property type="protein sequence ID" value="ATV59937.1"/>
    <property type="molecule type" value="Genomic_DNA"/>
</dbReference>
<keyword evidence="1" id="KW-1133">Transmembrane helix</keyword>
<protein>
    <submittedName>
        <fullName evidence="3">S-layer protein</fullName>
    </submittedName>
</protein>
<dbReference type="InterPro" id="IPR010664">
    <property type="entry name" value="LipoPS_assembly_LptC-rel"/>
</dbReference>
<gene>
    <name evidence="3" type="ORF">CTM72_09570</name>
</gene>
<keyword evidence="1" id="KW-0812">Transmembrane</keyword>
<evidence type="ECO:0000313" key="3">
    <source>
        <dbReference type="EMBL" id="ATV59937.1"/>
    </source>
</evidence>
<evidence type="ECO:0000313" key="4">
    <source>
        <dbReference type="Proteomes" id="UP000230056"/>
    </source>
</evidence>
<dbReference type="RefSeq" id="WP_100025244.1">
    <property type="nucleotide sequence ID" value="NZ_CP024699.1"/>
</dbReference>
<keyword evidence="1" id="KW-0472">Membrane</keyword>